<reference evidence="1" key="1">
    <citation type="submission" date="2014-11" db="EMBL/GenBank/DDBJ databases">
        <authorList>
            <person name="Amaro Gonzalez C."/>
        </authorList>
    </citation>
    <scope>NUCLEOTIDE SEQUENCE</scope>
</reference>
<dbReference type="AlphaFoldDB" id="A0A0E9PMQ1"/>
<evidence type="ECO:0000313" key="1">
    <source>
        <dbReference type="EMBL" id="JAH05906.1"/>
    </source>
</evidence>
<protein>
    <submittedName>
        <fullName evidence="1">Uncharacterized protein</fullName>
    </submittedName>
</protein>
<reference evidence="1" key="2">
    <citation type="journal article" date="2015" name="Fish Shellfish Immunol.">
        <title>Early steps in the European eel (Anguilla anguilla)-Vibrio vulnificus interaction in the gills: Role of the RtxA13 toxin.</title>
        <authorList>
            <person name="Callol A."/>
            <person name="Pajuelo D."/>
            <person name="Ebbesson L."/>
            <person name="Teles M."/>
            <person name="MacKenzie S."/>
            <person name="Amaro C."/>
        </authorList>
    </citation>
    <scope>NUCLEOTIDE SEQUENCE</scope>
</reference>
<sequence length="46" mass="5154">MYTANSIVMDFTLSCLSGGKGQLNAELLHSNVLNGEHTFFSEYFYC</sequence>
<accession>A0A0E9PMQ1</accession>
<proteinExistence type="predicted"/>
<name>A0A0E9PMQ1_ANGAN</name>
<dbReference type="EMBL" id="GBXM01102671">
    <property type="protein sequence ID" value="JAH05906.1"/>
    <property type="molecule type" value="Transcribed_RNA"/>
</dbReference>
<organism evidence="1">
    <name type="scientific">Anguilla anguilla</name>
    <name type="common">European freshwater eel</name>
    <name type="synonym">Muraena anguilla</name>
    <dbReference type="NCBI Taxonomy" id="7936"/>
    <lineage>
        <taxon>Eukaryota</taxon>
        <taxon>Metazoa</taxon>
        <taxon>Chordata</taxon>
        <taxon>Craniata</taxon>
        <taxon>Vertebrata</taxon>
        <taxon>Euteleostomi</taxon>
        <taxon>Actinopterygii</taxon>
        <taxon>Neopterygii</taxon>
        <taxon>Teleostei</taxon>
        <taxon>Anguilliformes</taxon>
        <taxon>Anguillidae</taxon>
        <taxon>Anguilla</taxon>
    </lineage>
</organism>